<dbReference type="KEGG" id="dsu:Dsui_2831"/>
<dbReference type="Proteomes" id="UP000005633">
    <property type="component" value="Chromosome"/>
</dbReference>
<dbReference type="AlphaFoldDB" id="G8QFQ7"/>
<dbReference type="OrthoDB" id="10009648at2"/>
<dbReference type="EMBL" id="CP003153">
    <property type="protein sequence ID" value="AEV27170.1"/>
    <property type="molecule type" value="Genomic_DNA"/>
</dbReference>
<dbReference type="HOGENOM" id="CLU_1222986_0_0_4"/>
<reference evidence="1 2" key="1">
    <citation type="journal article" date="2012" name="J. Bacteriol.">
        <title>Complete genome sequence of the anaerobic perchlorate-reducing bacterium Azospira suillum strain PS.</title>
        <authorList>
            <person name="Byrne-Bailey K.G."/>
            <person name="Coates J.D."/>
        </authorList>
    </citation>
    <scope>NUCLEOTIDE SEQUENCE [LARGE SCALE GENOMIC DNA]</scope>
    <source>
        <strain evidence="2">ATCC BAA-33 / DSM 13638 / PS</strain>
    </source>
</reference>
<dbReference type="RefSeq" id="WP_014237851.1">
    <property type="nucleotide sequence ID" value="NC_016616.1"/>
</dbReference>
<dbReference type="STRING" id="640081.Dsui_2831"/>
<protein>
    <submittedName>
        <fullName evidence="1">Uncharacterized protein</fullName>
    </submittedName>
</protein>
<organism evidence="1 2">
    <name type="scientific">Azospira oryzae (strain ATCC BAA-33 / DSM 13638 / PS)</name>
    <name type="common">Dechlorosoma suillum</name>
    <dbReference type="NCBI Taxonomy" id="640081"/>
    <lineage>
        <taxon>Bacteria</taxon>
        <taxon>Pseudomonadati</taxon>
        <taxon>Pseudomonadota</taxon>
        <taxon>Betaproteobacteria</taxon>
        <taxon>Rhodocyclales</taxon>
        <taxon>Rhodocyclaceae</taxon>
        <taxon>Azospira</taxon>
    </lineage>
</organism>
<accession>G8QFQ7</accession>
<gene>
    <name evidence="1" type="ordered locus">Dsui_2831</name>
</gene>
<evidence type="ECO:0000313" key="2">
    <source>
        <dbReference type="Proteomes" id="UP000005633"/>
    </source>
</evidence>
<sequence>MKFSAKKWKCEGDKDHVIIEVVFDANDIKAASAVADAKVNFINVHNPGGIRRPPHVIRNRIIAGKLADAAVAELLNQRIAQLGLSFSVNEYDKTRTDGFEHPDPYDLELNKPGSTQTIEVRSSFCYRLAPPDKIVKKLSIYGWYTSANKPAEPPRDWYWQVIFYLRPCDIPQESGPAVRIFEDELEKGELIGYIVGGASRELLETIGVSRTDQDNAWYRAITPICAGLDYLGMSQAMFGIATP</sequence>
<dbReference type="eggNOG" id="ENOG5034AI7">
    <property type="taxonomic scope" value="Bacteria"/>
</dbReference>
<name>G8QFQ7_AZOOP</name>
<proteinExistence type="predicted"/>
<evidence type="ECO:0000313" key="1">
    <source>
        <dbReference type="EMBL" id="AEV27170.1"/>
    </source>
</evidence>